<keyword evidence="3" id="KW-0418">Kinase</keyword>
<dbReference type="PROSITE" id="PS51455">
    <property type="entry name" value="PIPK"/>
    <property type="match status" value="1"/>
</dbReference>
<evidence type="ECO:0008006" key="9">
    <source>
        <dbReference type="Google" id="ProtNLM"/>
    </source>
</evidence>
<feature type="region of interest" description="Disordered" evidence="4">
    <location>
        <begin position="693"/>
        <end position="732"/>
    </location>
</feature>
<dbReference type="GO" id="GO:0000285">
    <property type="term" value="F:1-phosphatidylinositol-3-phosphate 5-kinase activity"/>
    <property type="evidence" value="ECO:0007669"/>
    <property type="project" value="InterPro"/>
</dbReference>
<feature type="domain" description="PH" evidence="5">
    <location>
        <begin position="221"/>
        <end position="319"/>
    </location>
</feature>
<name>A0AAV0SX16_HYABA</name>
<proteinExistence type="predicted"/>
<dbReference type="PROSITE" id="PS50003">
    <property type="entry name" value="PH_DOMAIN"/>
    <property type="match status" value="1"/>
</dbReference>
<evidence type="ECO:0000256" key="4">
    <source>
        <dbReference type="SAM" id="MobiDB-lite"/>
    </source>
</evidence>
<dbReference type="Gene3D" id="2.30.29.30">
    <property type="entry name" value="Pleckstrin-homology domain (PH domain)/Phosphotyrosine-binding domain (PTB)"/>
    <property type="match status" value="1"/>
</dbReference>
<dbReference type="InterPro" id="IPR027483">
    <property type="entry name" value="PInositol-4-P-4/5-kinase_C_sf"/>
</dbReference>
<keyword evidence="1 3" id="KW-0547">Nucleotide-binding</keyword>
<evidence type="ECO:0000313" key="7">
    <source>
        <dbReference type="EMBL" id="CAI5708158.1"/>
    </source>
</evidence>
<sequence>MESVVDEAFEVQVLQPFHGWTFERFCDRSGNPYPELTRAAIHVTGRADRLNAVRETPTLEVGALEPASDWMWSHAWMVDSEYTQCDDDGWTYGSSMARMNGRLAAGTSKSKRGYYHLLRRRRWIRTRVRTPPLAFHSSSSNNKDAKSSSSSCSAGDRRSIGVDAPLVPDASALTRVEDKSRAVIGRSYRVAQGTFKAYLMSHVAAMGRPSQFLRVEFTDDDVQKEGWLGVRGTLARGWKLRYFLLRWDSSSLVCLRDRASMVQVMEELIDRHTTLLVEEEAKPRQFHFSICNGDRALQLNAVDGTSRASWISALSELIVRSRASFFAADESESGSRSQSFRRMRSSTDEDGSVVGCPSIANDIHGDSSGAKQKHARGAWRPYKFISSTMQSKRKTDACCRREYAKQFSEVLNVKTKMAATFIAENIDILEENLCFAQEYLPSAMSSLPKKEIKRLRTEADATIEAFRACSTASLVSGSTSVLKCNMLLKELYLLVRRLQESVISLAPSQEHATIKKIVADSPTKRRIPVDWFTESVTVEKGHQQPSSSEESLLSTSTSISTAGKLELSYTSGSSLEMKVPNAVILSRHEKRSSSVPESNRSTSTVASHHGHSLRASEAIRIKPYAEMPSALREGHFDLPDGVNGYVVKVHEKDIGSLIGYTLCSTAYIEQLEAHFENKVNIAEELLAPESVATNRSDASVTSAPQSEGLVKDVATPAGTTSPSSRTSTAAPAAMSVDAKRMIYLDKLRSADLQHTSMKFSYAIGSTTHEFHCVAYFAAQFHALRALIVPGNVEFLNSIIESKRWSTTGGKSGAFFSMTHDKRYVLKGISVTEFNMFVHMAPKYFKFISRVVEVPTPTVITKIVGLFKLSQSRRLLKHTEYVVIMENFSYGFPPGQMYDLKGILRRRYNPSSRDNADHHDFFNSVSNVQVSVNQPVLLDGNFSERTPVPVSQPELETIEAAIQNDIGFLYRAGVIDYSLLLRFDEEKRQVVVGLIDYLHQFDFLKKMESTSKASLTFRDPTVISPISYRRRFMNAVNRYFVGIEKELEIRMRKRCGHKTKPAMLCANETVTASSADVVANAASPPTSRAAHTGAVRTDEELHADVAARLVDNMSLTSECSVISEQSPVKSECHAPTYDSDWTSMKPRGYSVLHMCYDESSCNGVSESDCECDHTSPCSLSEHGSVKKSCSATPHSKNTILEERCS</sequence>
<dbReference type="Gene3D" id="3.30.810.10">
    <property type="entry name" value="2-Layer Sandwich"/>
    <property type="match status" value="1"/>
</dbReference>
<feature type="compositionally biased region" description="Low complexity" evidence="4">
    <location>
        <begin position="137"/>
        <end position="154"/>
    </location>
</feature>
<dbReference type="InterPro" id="IPR044769">
    <property type="entry name" value="PIKfyve_PIPKc"/>
</dbReference>
<dbReference type="Proteomes" id="UP001162031">
    <property type="component" value="Unassembled WGS sequence"/>
</dbReference>
<dbReference type="InterPro" id="IPR027484">
    <property type="entry name" value="PInositol-4-P-5-kinase_N"/>
</dbReference>
<comment type="caution">
    <text evidence="7">The sequence shown here is derived from an EMBL/GenBank/DDBJ whole genome shotgun (WGS) entry which is preliminary data.</text>
</comment>
<evidence type="ECO:0000256" key="2">
    <source>
        <dbReference type="ARBA" id="ARBA00022840"/>
    </source>
</evidence>
<evidence type="ECO:0000256" key="1">
    <source>
        <dbReference type="ARBA" id="ARBA00022741"/>
    </source>
</evidence>
<feature type="compositionally biased region" description="Low complexity" evidence="4">
    <location>
        <begin position="714"/>
        <end position="732"/>
    </location>
</feature>
<organism evidence="7 8">
    <name type="scientific">Hyaloperonospora brassicae</name>
    <name type="common">Brassica downy mildew</name>
    <name type="synonym">Peronospora brassicae</name>
    <dbReference type="NCBI Taxonomy" id="162125"/>
    <lineage>
        <taxon>Eukaryota</taxon>
        <taxon>Sar</taxon>
        <taxon>Stramenopiles</taxon>
        <taxon>Oomycota</taxon>
        <taxon>Peronosporomycetes</taxon>
        <taxon>Peronosporales</taxon>
        <taxon>Peronosporaceae</taxon>
        <taxon>Hyaloperonospora</taxon>
    </lineage>
</organism>
<dbReference type="SMART" id="SM00233">
    <property type="entry name" value="PH"/>
    <property type="match status" value="1"/>
</dbReference>
<gene>
    <name evidence="7" type="ORF">HBR001_LOCUS24</name>
</gene>
<keyword evidence="3" id="KW-0808">Transferase</keyword>
<feature type="compositionally biased region" description="Polar residues" evidence="4">
    <location>
        <begin position="693"/>
        <end position="705"/>
    </location>
</feature>
<keyword evidence="2 3" id="KW-0067">ATP-binding</keyword>
<feature type="region of interest" description="Disordered" evidence="4">
    <location>
        <begin position="587"/>
        <end position="613"/>
    </location>
</feature>
<dbReference type="CDD" id="cd17300">
    <property type="entry name" value="PIPKc_PIKfyve"/>
    <property type="match status" value="1"/>
</dbReference>
<accession>A0AAV0SX16</accession>
<dbReference type="Pfam" id="PF01504">
    <property type="entry name" value="PIP5K"/>
    <property type="match status" value="1"/>
</dbReference>
<dbReference type="InterPro" id="IPR011993">
    <property type="entry name" value="PH-like_dom_sf"/>
</dbReference>
<dbReference type="EMBL" id="CANTFL010000003">
    <property type="protein sequence ID" value="CAI5708158.1"/>
    <property type="molecule type" value="Genomic_DNA"/>
</dbReference>
<dbReference type="AlphaFoldDB" id="A0AAV0SX16"/>
<dbReference type="SUPFAM" id="SSF50729">
    <property type="entry name" value="PH domain-like"/>
    <property type="match status" value="1"/>
</dbReference>
<dbReference type="InterPro" id="IPR001849">
    <property type="entry name" value="PH_domain"/>
</dbReference>
<dbReference type="GO" id="GO:0046488">
    <property type="term" value="P:phosphatidylinositol metabolic process"/>
    <property type="evidence" value="ECO:0007669"/>
    <property type="project" value="UniProtKB-UniRule"/>
</dbReference>
<evidence type="ECO:0000259" key="5">
    <source>
        <dbReference type="PROSITE" id="PS50003"/>
    </source>
</evidence>
<dbReference type="SUPFAM" id="SSF56104">
    <property type="entry name" value="SAICAR synthase-like"/>
    <property type="match status" value="1"/>
</dbReference>
<reference evidence="7" key="1">
    <citation type="submission" date="2022-12" db="EMBL/GenBank/DDBJ databases">
        <authorList>
            <person name="Webb A."/>
        </authorList>
    </citation>
    <scope>NUCLEOTIDE SEQUENCE</scope>
    <source>
        <strain evidence="7">Hp1</strain>
    </source>
</reference>
<dbReference type="Pfam" id="PF00169">
    <property type="entry name" value="PH"/>
    <property type="match status" value="1"/>
</dbReference>
<dbReference type="Gene3D" id="3.30.800.10">
    <property type="entry name" value="Phosphatidylinositol Phosphate Kinase II Beta"/>
    <property type="match status" value="1"/>
</dbReference>
<feature type="region of interest" description="Disordered" evidence="4">
    <location>
        <begin position="134"/>
        <end position="157"/>
    </location>
</feature>
<dbReference type="PANTHER" id="PTHR45748">
    <property type="entry name" value="1-PHOSPHATIDYLINOSITOL 3-PHOSPHATE 5-KINASE-RELATED"/>
    <property type="match status" value="1"/>
</dbReference>
<dbReference type="GO" id="GO:0005524">
    <property type="term" value="F:ATP binding"/>
    <property type="evidence" value="ECO:0007669"/>
    <property type="project" value="UniProtKB-UniRule"/>
</dbReference>
<evidence type="ECO:0000313" key="8">
    <source>
        <dbReference type="Proteomes" id="UP001162031"/>
    </source>
</evidence>
<feature type="domain" description="PIPK" evidence="6">
    <location>
        <begin position="705"/>
        <end position="1039"/>
    </location>
</feature>
<evidence type="ECO:0000256" key="3">
    <source>
        <dbReference type="PROSITE-ProRule" id="PRU00781"/>
    </source>
</evidence>
<dbReference type="InterPro" id="IPR002498">
    <property type="entry name" value="PInositol-4-P-4/5-kinase_core"/>
</dbReference>
<keyword evidence="8" id="KW-1185">Reference proteome</keyword>
<feature type="compositionally biased region" description="Polar residues" evidence="4">
    <location>
        <begin position="593"/>
        <end position="606"/>
    </location>
</feature>
<evidence type="ECO:0000259" key="6">
    <source>
        <dbReference type="PROSITE" id="PS51455"/>
    </source>
</evidence>
<dbReference type="SMART" id="SM00330">
    <property type="entry name" value="PIPKc"/>
    <property type="match status" value="1"/>
</dbReference>
<protein>
    <recommendedName>
        <fullName evidence="9">PIPK domain-containing protein</fullName>
    </recommendedName>
</protein>